<accession>A0A918TCQ2</accession>
<proteinExistence type="predicted"/>
<name>A0A918TCQ2_9BACT</name>
<keyword evidence="2" id="KW-1185">Reference proteome</keyword>
<organism evidence="1 2">
    <name type="scientific">Roseibacillus persicicus</name>
    <dbReference type="NCBI Taxonomy" id="454148"/>
    <lineage>
        <taxon>Bacteria</taxon>
        <taxon>Pseudomonadati</taxon>
        <taxon>Verrucomicrobiota</taxon>
        <taxon>Verrucomicrobiia</taxon>
        <taxon>Verrucomicrobiales</taxon>
        <taxon>Verrucomicrobiaceae</taxon>
        <taxon>Roseibacillus</taxon>
    </lineage>
</organism>
<dbReference type="EMBL" id="BMXI01000001">
    <property type="protein sequence ID" value="GHC42303.1"/>
    <property type="molecule type" value="Genomic_DNA"/>
</dbReference>
<comment type="caution">
    <text evidence="1">The sequence shown here is derived from an EMBL/GenBank/DDBJ whole genome shotgun (WGS) entry which is preliminary data.</text>
</comment>
<protein>
    <submittedName>
        <fullName evidence="1">Uncharacterized protein</fullName>
    </submittedName>
</protein>
<evidence type="ECO:0000313" key="2">
    <source>
        <dbReference type="Proteomes" id="UP000644507"/>
    </source>
</evidence>
<gene>
    <name evidence="1" type="ORF">GCM10007100_04100</name>
</gene>
<dbReference type="Proteomes" id="UP000644507">
    <property type="component" value="Unassembled WGS sequence"/>
</dbReference>
<dbReference type="RefSeq" id="WP_189566867.1">
    <property type="nucleotide sequence ID" value="NZ_BMXI01000001.1"/>
</dbReference>
<evidence type="ECO:0000313" key="1">
    <source>
        <dbReference type="EMBL" id="GHC42303.1"/>
    </source>
</evidence>
<sequence>MRFGGLLVLVLLLQSLGGQVLLKAPFGRTWGEEPTALLQWAGELKMDVFVELPADRPGLEIFTFKKKGGIPGHTADTLEARYHNGKLYEVTVNYEFPGRTPDEVRTSFHKMKDALEKRHGKFRLNGRGQNADDGFLTREESYHFEPSPGVFLLMAYSSVEDTLRKKGQGSYSLLYHNGRLAPPRPGVLPKKE</sequence>
<dbReference type="AlphaFoldDB" id="A0A918TCQ2"/>
<reference evidence="1" key="1">
    <citation type="journal article" date="2014" name="Int. J. Syst. Evol. Microbiol.">
        <title>Complete genome sequence of Corynebacterium casei LMG S-19264T (=DSM 44701T), isolated from a smear-ripened cheese.</title>
        <authorList>
            <consortium name="US DOE Joint Genome Institute (JGI-PGF)"/>
            <person name="Walter F."/>
            <person name="Albersmeier A."/>
            <person name="Kalinowski J."/>
            <person name="Ruckert C."/>
        </authorList>
    </citation>
    <scope>NUCLEOTIDE SEQUENCE</scope>
    <source>
        <strain evidence="1">KCTC 12988</strain>
    </source>
</reference>
<reference evidence="1" key="2">
    <citation type="submission" date="2020-09" db="EMBL/GenBank/DDBJ databases">
        <authorList>
            <person name="Sun Q."/>
            <person name="Kim S."/>
        </authorList>
    </citation>
    <scope>NUCLEOTIDE SEQUENCE</scope>
    <source>
        <strain evidence="1">KCTC 12988</strain>
    </source>
</reference>